<keyword evidence="1" id="KW-0175">Coiled coil</keyword>
<feature type="region of interest" description="Disordered" evidence="2">
    <location>
        <begin position="564"/>
        <end position="653"/>
    </location>
</feature>
<protein>
    <submittedName>
        <fullName evidence="3">Uncharacterized protein</fullName>
    </submittedName>
</protein>
<feature type="coiled-coil region" evidence="1">
    <location>
        <begin position="371"/>
        <end position="405"/>
    </location>
</feature>
<feature type="compositionally biased region" description="Basic and acidic residues" evidence="2">
    <location>
        <begin position="1"/>
        <end position="11"/>
    </location>
</feature>
<feature type="coiled-coil region" evidence="1">
    <location>
        <begin position="172"/>
        <end position="199"/>
    </location>
</feature>
<evidence type="ECO:0000313" key="4">
    <source>
        <dbReference type="Proteomes" id="UP000176593"/>
    </source>
</evidence>
<proteinExistence type="predicted"/>
<dbReference type="EMBL" id="MGEQ01000009">
    <property type="protein sequence ID" value="OGL86489.1"/>
    <property type="molecule type" value="Genomic_DNA"/>
</dbReference>
<sequence>MARTTEARQMDSEAEEMAFGPESEKTQEQAMDLVVEKTDIGHDIGNVREIKALDGSKREEVFVGASERTQTYARIGADGETRLHAIDSKEATAKLEAAKTFNELAGSVDAMAKAILSSMPGLSAEARAASLKGIESNPLALVSEALKSQKNPNEAMMALLRSKLEQHPEVKQAATEKSLAELQTQQRELMQKARQAGSEKEYNDVQADIYALEQQMLQTEARLNPNASKAEKQVAMDRMEGFVVVTPEPIYEKGIDAVKARQKELGKLMDTAKDQLTWEAAKNEMDRHSAMMPVLERVDQIQMAEAEAQKLIEEATAKQLLEKQEALKSVKGKKGYWKSQADQIALTMSHLEFGLRLLEKAGNTKNVDTAYAKMDKARKEVETKLKQIQSRIKQLDREGKQLEKAGVNIDLGADHKIAGAKFDLYAKLATMHRENPGMVEAYVSTADKNKDLSKGTREIIAEFKTDLAEGRLSPIEPKAEPAEEEEGGLLDSRFSAGDEDETGFAQPAALEKTKAEIKRADVPAADLDDQFWAERKAGKEKAAAEGRQWTKEDADKLAVQAQIRTTAKRAEEPRVVRESELEESPDDSVTQLPDVVGGRTDAPEASQRAVEMPVITPAMLAKKKRESDGMPGFGDWVAGDAQPSEQPQKATTVEERAQEIMNQKIESGKPFSYKDAETQAKQELGLEPQTVFESIRVNKDKFPTQKMDSVKTEEPLDMNNVEAVQDRIDFLKTTNPKKAVKLMENYATSNQDTLGSAQVAQDLWGVNFDDYATVEEAVQTMIGRGAVGQTEASLLSNLYRAHVESKQGQAPTKETESGWWNKAGVEKLSGAWQAWDKSAGPGATEASLLTMGVPKGILRKYNTPQALYQFTEKPGFWASLNGDAAATREALNRFVEEAYNTRVISSPTESLAKKSLQKEVSSPKIEVPR</sequence>
<evidence type="ECO:0000256" key="2">
    <source>
        <dbReference type="SAM" id="MobiDB-lite"/>
    </source>
</evidence>
<organism evidence="3 4">
    <name type="scientific">Candidatus Uhrbacteria bacterium RIFCSPLOWO2_02_FULL_48_18</name>
    <dbReference type="NCBI Taxonomy" id="1802408"/>
    <lineage>
        <taxon>Bacteria</taxon>
        <taxon>Candidatus Uhriibacteriota</taxon>
    </lineage>
</organism>
<name>A0A1F7V7M3_9BACT</name>
<evidence type="ECO:0000313" key="3">
    <source>
        <dbReference type="EMBL" id="OGL86489.1"/>
    </source>
</evidence>
<gene>
    <name evidence="3" type="ORF">A3I41_04315</name>
</gene>
<dbReference type="Proteomes" id="UP000176593">
    <property type="component" value="Unassembled WGS sequence"/>
</dbReference>
<feature type="region of interest" description="Disordered" evidence="2">
    <location>
        <begin position="1"/>
        <end position="27"/>
    </location>
</feature>
<accession>A0A1F7V7M3</accession>
<feature type="compositionally biased region" description="Basic and acidic residues" evidence="2">
    <location>
        <begin position="568"/>
        <end position="579"/>
    </location>
</feature>
<comment type="caution">
    <text evidence="3">The sequence shown here is derived from an EMBL/GenBank/DDBJ whole genome shotgun (WGS) entry which is preliminary data.</text>
</comment>
<evidence type="ECO:0000256" key="1">
    <source>
        <dbReference type="SAM" id="Coils"/>
    </source>
</evidence>
<reference evidence="3 4" key="1">
    <citation type="journal article" date="2016" name="Nat. Commun.">
        <title>Thousands of microbial genomes shed light on interconnected biogeochemical processes in an aquifer system.</title>
        <authorList>
            <person name="Anantharaman K."/>
            <person name="Brown C.T."/>
            <person name="Hug L.A."/>
            <person name="Sharon I."/>
            <person name="Castelle C.J."/>
            <person name="Probst A.J."/>
            <person name="Thomas B.C."/>
            <person name="Singh A."/>
            <person name="Wilkins M.J."/>
            <person name="Karaoz U."/>
            <person name="Brodie E.L."/>
            <person name="Williams K.H."/>
            <person name="Hubbard S.S."/>
            <person name="Banfield J.F."/>
        </authorList>
    </citation>
    <scope>NUCLEOTIDE SEQUENCE [LARGE SCALE GENOMIC DNA]</scope>
</reference>
<feature type="region of interest" description="Disordered" evidence="2">
    <location>
        <begin position="908"/>
        <end position="929"/>
    </location>
</feature>
<dbReference type="AlphaFoldDB" id="A0A1F7V7M3"/>